<evidence type="ECO:0000256" key="10">
    <source>
        <dbReference type="ARBA" id="ARBA00022840"/>
    </source>
</evidence>
<comment type="subcellular location">
    <subcellularLocation>
        <location evidence="2 17 18">Cytoplasm</location>
    </subcellularLocation>
</comment>
<dbReference type="EMBL" id="FQZL01000006">
    <property type="protein sequence ID" value="SHI73982.1"/>
    <property type="molecule type" value="Genomic_DNA"/>
</dbReference>
<keyword evidence="11 17" id="KW-0133">Cell shape</keyword>
<gene>
    <name evidence="17" type="primary">murD</name>
    <name evidence="21" type="ORF">SAMN02745751_00960</name>
</gene>
<keyword evidence="17 18" id="KW-0131">Cell cycle</keyword>
<dbReference type="InterPro" id="IPR036615">
    <property type="entry name" value="Mur_ligase_C_dom_sf"/>
</dbReference>
<evidence type="ECO:0000256" key="16">
    <source>
        <dbReference type="ARBA" id="ARBA00047632"/>
    </source>
</evidence>
<keyword evidence="12 17" id="KW-0573">Peptidoglycan synthesis</keyword>
<evidence type="ECO:0000256" key="9">
    <source>
        <dbReference type="ARBA" id="ARBA00022741"/>
    </source>
</evidence>
<dbReference type="PANTHER" id="PTHR43692:SF1">
    <property type="entry name" value="UDP-N-ACETYLMURAMOYLALANINE--D-GLUTAMATE LIGASE"/>
    <property type="match status" value="1"/>
</dbReference>
<dbReference type="Pfam" id="PF21799">
    <property type="entry name" value="MurD-like_N"/>
    <property type="match status" value="1"/>
</dbReference>
<name>A0A1M6DLB0_9FIRM</name>
<evidence type="ECO:0000256" key="2">
    <source>
        <dbReference type="ARBA" id="ARBA00004496"/>
    </source>
</evidence>
<dbReference type="Pfam" id="PF08245">
    <property type="entry name" value="Mur_ligase_M"/>
    <property type="match status" value="1"/>
</dbReference>
<keyword evidence="9 17" id="KW-0547">Nucleotide-binding</keyword>
<dbReference type="InterPro" id="IPR005762">
    <property type="entry name" value="MurD"/>
</dbReference>
<evidence type="ECO:0000256" key="15">
    <source>
        <dbReference type="ARBA" id="ARBA00032324"/>
    </source>
</evidence>
<dbReference type="RefSeq" id="WP_175548503.1">
    <property type="nucleotide sequence ID" value="NZ_FQZL01000006.1"/>
</dbReference>
<dbReference type="InterPro" id="IPR013221">
    <property type="entry name" value="Mur_ligase_cen"/>
</dbReference>
<reference evidence="21 22" key="1">
    <citation type="submission" date="2016-11" db="EMBL/GenBank/DDBJ databases">
        <authorList>
            <person name="Jaros S."/>
            <person name="Januszkiewicz K."/>
            <person name="Wedrychowicz H."/>
        </authorList>
    </citation>
    <scope>NUCLEOTIDE SEQUENCE [LARGE SCALE GENOMIC DNA]</scope>
    <source>
        <strain evidence="21 22">DSM 17477</strain>
    </source>
</reference>
<dbReference type="HAMAP" id="MF_00639">
    <property type="entry name" value="MurD"/>
    <property type="match status" value="1"/>
</dbReference>
<dbReference type="InterPro" id="IPR004101">
    <property type="entry name" value="Mur_ligase_C"/>
</dbReference>
<dbReference type="UniPathway" id="UPA00219"/>
<dbReference type="Gene3D" id="3.90.190.20">
    <property type="entry name" value="Mur ligase, C-terminal domain"/>
    <property type="match status" value="1"/>
</dbReference>
<dbReference type="SUPFAM" id="SSF53623">
    <property type="entry name" value="MurD-like peptide ligases, catalytic domain"/>
    <property type="match status" value="1"/>
</dbReference>
<evidence type="ECO:0000256" key="3">
    <source>
        <dbReference type="ARBA" id="ARBA00004752"/>
    </source>
</evidence>
<dbReference type="GO" id="GO:0005524">
    <property type="term" value="F:ATP binding"/>
    <property type="evidence" value="ECO:0007669"/>
    <property type="project" value="UniProtKB-UniRule"/>
</dbReference>
<accession>A0A1M6DLB0</accession>
<feature type="domain" description="Mur ligase C-terminal" evidence="19">
    <location>
        <begin position="310"/>
        <end position="424"/>
    </location>
</feature>
<feature type="binding site" evidence="17">
    <location>
        <begin position="113"/>
        <end position="119"/>
    </location>
    <ligand>
        <name>ATP</name>
        <dbReference type="ChEBI" id="CHEBI:30616"/>
    </ligand>
</feature>
<organism evidence="21 22">
    <name type="scientific">Dethiosulfatibacter aminovorans DSM 17477</name>
    <dbReference type="NCBI Taxonomy" id="1121476"/>
    <lineage>
        <taxon>Bacteria</taxon>
        <taxon>Bacillati</taxon>
        <taxon>Bacillota</taxon>
        <taxon>Tissierellia</taxon>
        <taxon>Dethiosulfatibacter</taxon>
    </lineage>
</organism>
<evidence type="ECO:0000256" key="7">
    <source>
        <dbReference type="ARBA" id="ARBA00022490"/>
    </source>
</evidence>
<dbReference type="Gene3D" id="3.40.1190.10">
    <property type="entry name" value="Mur-like, catalytic domain"/>
    <property type="match status" value="1"/>
</dbReference>
<keyword evidence="8 17" id="KW-0436">Ligase</keyword>
<evidence type="ECO:0000259" key="20">
    <source>
        <dbReference type="Pfam" id="PF08245"/>
    </source>
</evidence>
<evidence type="ECO:0000256" key="14">
    <source>
        <dbReference type="ARBA" id="ARBA00030398"/>
    </source>
</evidence>
<dbReference type="STRING" id="1121476.SAMN02745751_00960"/>
<dbReference type="GO" id="GO:0071555">
    <property type="term" value="P:cell wall organization"/>
    <property type="evidence" value="ECO:0007669"/>
    <property type="project" value="UniProtKB-KW"/>
</dbReference>
<comment type="catalytic activity">
    <reaction evidence="16 17 18">
        <text>UDP-N-acetyl-alpha-D-muramoyl-L-alanine + D-glutamate + ATP = UDP-N-acetyl-alpha-D-muramoyl-L-alanyl-D-glutamate + ADP + phosphate + H(+)</text>
        <dbReference type="Rhea" id="RHEA:16429"/>
        <dbReference type="ChEBI" id="CHEBI:15378"/>
        <dbReference type="ChEBI" id="CHEBI:29986"/>
        <dbReference type="ChEBI" id="CHEBI:30616"/>
        <dbReference type="ChEBI" id="CHEBI:43474"/>
        <dbReference type="ChEBI" id="CHEBI:83898"/>
        <dbReference type="ChEBI" id="CHEBI:83900"/>
        <dbReference type="ChEBI" id="CHEBI:456216"/>
        <dbReference type="EC" id="6.3.2.9"/>
    </reaction>
</comment>
<dbReference type="NCBIfam" id="TIGR01087">
    <property type="entry name" value="murD"/>
    <property type="match status" value="1"/>
</dbReference>
<dbReference type="EC" id="6.3.2.9" evidence="5 17"/>
<evidence type="ECO:0000256" key="18">
    <source>
        <dbReference type="RuleBase" id="RU003664"/>
    </source>
</evidence>
<dbReference type="GO" id="GO:0051301">
    <property type="term" value="P:cell division"/>
    <property type="evidence" value="ECO:0007669"/>
    <property type="project" value="UniProtKB-KW"/>
</dbReference>
<evidence type="ECO:0000256" key="1">
    <source>
        <dbReference type="ARBA" id="ARBA00002734"/>
    </source>
</evidence>
<sequence>MTKGKILIYGLGISGISALKRLKADGIKADIVDRKTREELKPILVDIGMSDMKIYSTDDSLDMSQYAVVIKSPGIPNDDPVLDAARNSNVEIINDVEYAYRNCDGSFIIGITGTNGKTTTTTIIGEMINQWKGNAVVTGNIGSGIMWDFKDMGSEDIGVVELSSFQLDGVVEFRPNISVITNISPDHISWHKTYENYIEAKLKITANQTEDDYCIINYDNEISKSGVEDVKCKKLYFTTTDEEVEGIYVNQGRIVLNIVEPEYVCDTDQIFIPGLHNLENCLAAILASRLAGADIESIRTVLESFRGVEHRLEYVADVEGISFYNDSKGTNTDASIKAINSFESPVHIILGGMDKGEEFKLLVENLKGNVKTASIFGETKHKIAETMKENGFLDYEIYDTLKECVMSSYNKAAHGEIVLLSPACASWDMYDNYMVRGREFKSIVFDLVDKNGE</sequence>
<comment type="similarity">
    <text evidence="4 17">Belongs to the MurCDEF family.</text>
</comment>
<keyword evidence="13 17" id="KW-0961">Cell wall biogenesis/degradation</keyword>
<keyword evidence="7 17" id="KW-0963">Cytoplasm</keyword>
<feature type="domain" description="Mur ligase central" evidence="20">
    <location>
        <begin position="111"/>
        <end position="287"/>
    </location>
</feature>
<dbReference type="AlphaFoldDB" id="A0A1M6DLB0"/>
<dbReference type="GO" id="GO:0008764">
    <property type="term" value="F:UDP-N-acetylmuramoylalanine-D-glutamate ligase activity"/>
    <property type="evidence" value="ECO:0007669"/>
    <property type="project" value="UniProtKB-UniRule"/>
</dbReference>
<protein>
    <recommendedName>
        <fullName evidence="6 17">UDP-N-acetylmuramoylalanine--D-glutamate ligase</fullName>
        <ecNumber evidence="5 17">6.3.2.9</ecNumber>
    </recommendedName>
    <alternativeName>
        <fullName evidence="15 17">D-glutamic acid-adding enzyme</fullName>
    </alternativeName>
    <alternativeName>
        <fullName evidence="14 17">UDP-N-acetylmuramoyl-L-alanyl-D-glutamate synthetase</fullName>
    </alternativeName>
</protein>
<keyword evidence="22" id="KW-1185">Reference proteome</keyword>
<evidence type="ECO:0000256" key="17">
    <source>
        <dbReference type="HAMAP-Rule" id="MF_00639"/>
    </source>
</evidence>
<evidence type="ECO:0000256" key="11">
    <source>
        <dbReference type="ARBA" id="ARBA00022960"/>
    </source>
</evidence>
<evidence type="ECO:0000313" key="21">
    <source>
        <dbReference type="EMBL" id="SHI73982.1"/>
    </source>
</evidence>
<dbReference type="Proteomes" id="UP000184052">
    <property type="component" value="Unassembled WGS sequence"/>
</dbReference>
<dbReference type="Pfam" id="PF02875">
    <property type="entry name" value="Mur_ligase_C"/>
    <property type="match status" value="1"/>
</dbReference>
<comment type="function">
    <text evidence="1 17 18">Cell wall formation. Catalyzes the addition of glutamate to the nucleotide precursor UDP-N-acetylmuramoyl-L-alanine (UMA).</text>
</comment>
<evidence type="ECO:0000256" key="12">
    <source>
        <dbReference type="ARBA" id="ARBA00022984"/>
    </source>
</evidence>
<keyword evidence="17 18" id="KW-0132">Cell division</keyword>
<dbReference type="SUPFAM" id="SSF53244">
    <property type="entry name" value="MurD-like peptide ligases, peptide-binding domain"/>
    <property type="match status" value="1"/>
</dbReference>
<evidence type="ECO:0000259" key="19">
    <source>
        <dbReference type="Pfam" id="PF02875"/>
    </source>
</evidence>
<dbReference type="InterPro" id="IPR036565">
    <property type="entry name" value="Mur-like_cat_sf"/>
</dbReference>
<dbReference type="Gene3D" id="3.40.50.720">
    <property type="entry name" value="NAD(P)-binding Rossmann-like Domain"/>
    <property type="match status" value="1"/>
</dbReference>
<evidence type="ECO:0000256" key="6">
    <source>
        <dbReference type="ARBA" id="ARBA00015655"/>
    </source>
</evidence>
<evidence type="ECO:0000256" key="8">
    <source>
        <dbReference type="ARBA" id="ARBA00022598"/>
    </source>
</evidence>
<dbReference type="GO" id="GO:0008360">
    <property type="term" value="P:regulation of cell shape"/>
    <property type="evidence" value="ECO:0007669"/>
    <property type="project" value="UniProtKB-KW"/>
</dbReference>
<evidence type="ECO:0000256" key="4">
    <source>
        <dbReference type="ARBA" id="ARBA00010416"/>
    </source>
</evidence>
<dbReference type="PANTHER" id="PTHR43692">
    <property type="entry name" value="UDP-N-ACETYLMURAMOYLALANINE--D-GLUTAMATE LIGASE"/>
    <property type="match status" value="1"/>
</dbReference>
<evidence type="ECO:0000256" key="5">
    <source>
        <dbReference type="ARBA" id="ARBA00012212"/>
    </source>
</evidence>
<keyword evidence="10 17" id="KW-0067">ATP-binding</keyword>
<evidence type="ECO:0000256" key="13">
    <source>
        <dbReference type="ARBA" id="ARBA00023316"/>
    </source>
</evidence>
<comment type="pathway">
    <text evidence="3 17 18">Cell wall biogenesis; peptidoglycan biosynthesis.</text>
</comment>
<evidence type="ECO:0000313" key="22">
    <source>
        <dbReference type="Proteomes" id="UP000184052"/>
    </source>
</evidence>
<proteinExistence type="inferred from homology"/>
<dbReference type="SUPFAM" id="SSF51984">
    <property type="entry name" value="MurCD N-terminal domain"/>
    <property type="match status" value="1"/>
</dbReference>
<dbReference type="GO" id="GO:0005737">
    <property type="term" value="C:cytoplasm"/>
    <property type="evidence" value="ECO:0007669"/>
    <property type="project" value="UniProtKB-SubCell"/>
</dbReference>
<dbReference type="GO" id="GO:0009252">
    <property type="term" value="P:peptidoglycan biosynthetic process"/>
    <property type="evidence" value="ECO:0007669"/>
    <property type="project" value="UniProtKB-UniRule"/>
</dbReference>